<reference evidence="2" key="5">
    <citation type="submission" date="2018-04" db="UniProtKB">
        <authorList>
            <consortium name="EnsemblFungi"/>
        </authorList>
    </citation>
    <scope>IDENTIFICATION</scope>
    <source>
        <strain evidence="2">R3-111a-1</strain>
    </source>
</reference>
<reference evidence="1" key="2">
    <citation type="submission" date="2010-07" db="EMBL/GenBank/DDBJ databases">
        <authorList>
            <consortium name="The Broad Institute Genome Sequencing Platform"/>
            <consortium name="Broad Institute Genome Sequencing Center for Infectious Disease"/>
            <person name="Ma L.-J."/>
            <person name="Dead R."/>
            <person name="Young S."/>
            <person name="Zeng Q."/>
            <person name="Koehrsen M."/>
            <person name="Alvarado L."/>
            <person name="Berlin A."/>
            <person name="Chapman S.B."/>
            <person name="Chen Z."/>
            <person name="Freedman E."/>
            <person name="Gellesch M."/>
            <person name="Goldberg J."/>
            <person name="Griggs A."/>
            <person name="Gujja S."/>
            <person name="Heilman E.R."/>
            <person name="Heiman D."/>
            <person name="Hepburn T."/>
            <person name="Howarth C."/>
            <person name="Jen D."/>
            <person name="Larson L."/>
            <person name="Mehta T."/>
            <person name="Neiman D."/>
            <person name="Pearson M."/>
            <person name="Roberts A."/>
            <person name="Saif S."/>
            <person name="Shea T."/>
            <person name="Shenoy N."/>
            <person name="Sisk P."/>
            <person name="Stolte C."/>
            <person name="Sykes S."/>
            <person name="Walk T."/>
            <person name="White J."/>
            <person name="Yandava C."/>
            <person name="Haas B."/>
            <person name="Nusbaum C."/>
            <person name="Birren B."/>
        </authorList>
    </citation>
    <scope>NUCLEOTIDE SEQUENCE</scope>
    <source>
        <strain evidence="1">R3-111a-1</strain>
    </source>
</reference>
<dbReference type="RefSeq" id="XP_009227613.1">
    <property type="nucleotide sequence ID" value="XM_009229349.1"/>
</dbReference>
<reference evidence="3" key="1">
    <citation type="submission" date="2010-07" db="EMBL/GenBank/DDBJ databases">
        <title>The genome sequence of Gaeumannomyces graminis var. tritici strain R3-111a-1.</title>
        <authorList>
            <consortium name="The Broad Institute Genome Sequencing Platform"/>
            <person name="Ma L.-J."/>
            <person name="Dead R."/>
            <person name="Young S."/>
            <person name="Zeng Q."/>
            <person name="Koehrsen M."/>
            <person name="Alvarado L."/>
            <person name="Berlin A."/>
            <person name="Chapman S.B."/>
            <person name="Chen Z."/>
            <person name="Freedman E."/>
            <person name="Gellesch M."/>
            <person name="Goldberg J."/>
            <person name="Griggs A."/>
            <person name="Gujja S."/>
            <person name="Heilman E.R."/>
            <person name="Heiman D."/>
            <person name="Hepburn T."/>
            <person name="Howarth C."/>
            <person name="Jen D."/>
            <person name="Larson L."/>
            <person name="Mehta T."/>
            <person name="Neiman D."/>
            <person name="Pearson M."/>
            <person name="Roberts A."/>
            <person name="Saif S."/>
            <person name="Shea T."/>
            <person name="Shenoy N."/>
            <person name="Sisk P."/>
            <person name="Stolte C."/>
            <person name="Sykes S."/>
            <person name="Walk T."/>
            <person name="White J."/>
            <person name="Yandava C."/>
            <person name="Haas B."/>
            <person name="Nusbaum C."/>
            <person name="Birren B."/>
        </authorList>
    </citation>
    <scope>NUCLEOTIDE SEQUENCE [LARGE SCALE GENOMIC DNA]</scope>
    <source>
        <strain evidence="3">R3-111a-1</strain>
    </source>
</reference>
<reference evidence="2" key="4">
    <citation type="journal article" date="2015" name="G3 (Bethesda)">
        <title>Genome sequences of three phytopathogenic species of the Magnaporthaceae family of fungi.</title>
        <authorList>
            <person name="Okagaki L.H."/>
            <person name="Nunes C.C."/>
            <person name="Sailsbery J."/>
            <person name="Clay B."/>
            <person name="Brown D."/>
            <person name="John T."/>
            <person name="Oh Y."/>
            <person name="Young N."/>
            <person name="Fitzgerald M."/>
            <person name="Haas B.J."/>
            <person name="Zeng Q."/>
            <person name="Young S."/>
            <person name="Adiconis X."/>
            <person name="Fan L."/>
            <person name="Levin J.Z."/>
            <person name="Mitchell T.K."/>
            <person name="Okubara P.A."/>
            <person name="Farman M.L."/>
            <person name="Kohn L.M."/>
            <person name="Birren B."/>
            <person name="Ma L.-J."/>
            <person name="Dean R.A."/>
        </authorList>
    </citation>
    <scope>NUCLEOTIDE SEQUENCE</scope>
    <source>
        <strain evidence="2">R3-111a-1</strain>
    </source>
</reference>
<proteinExistence type="predicted"/>
<evidence type="ECO:0000313" key="1">
    <source>
        <dbReference type="EMBL" id="EJT70435.1"/>
    </source>
</evidence>
<dbReference type="EMBL" id="GL385401">
    <property type="protein sequence ID" value="EJT70435.1"/>
    <property type="molecule type" value="Genomic_DNA"/>
</dbReference>
<protein>
    <submittedName>
        <fullName evidence="1 2">Uncharacterized protein</fullName>
    </submittedName>
</protein>
<organism evidence="1">
    <name type="scientific">Gaeumannomyces tritici (strain R3-111a-1)</name>
    <name type="common">Wheat and barley take-all root rot fungus</name>
    <name type="synonym">Gaeumannomyces graminis var. tritici</name>
    <dbReference type="NCBI Taxonomy" id="644352"/>
    <lineage>
        <taxon>Eukaryota</taxon>
        <taxon>Fungi</taxon>
        <taxon>Dikarya</taxon>
        <taxon>Ascomycota</taxon>
        <taxon>Pezizomycotina</taxon>
        <taxon>Sordariomycetes</taxon>
        <taxon>Sordariomycetidae</taxon>
        <taxon>Magnaporthales</taxon>
        <taxon>Magnaporthaceae</taxon>
        <taxon>Gaeumannomyces</taxon>
    </lineage>
</organism>
<reference evidence="1" key="3">
    <citation type="submission" date="2010-09" db="EMBL/GenBank/DDBJ databases">
        <title>Annotation of Gaeumannomyces graminis var. tritici R3-111a-1.</title>
        <authorList>
            <consortium name="The Broad Institute Genome Sequencing Platform"/>
            <person name="Ma L.-J."/>
            <person name="Dead R."/>
            <person name="Young S.K."/>
            <person name="Zeng Q."/>
            <person name="Gargeya S."/>
            <person name="Fitzgerald M."/>
            <person name="Haas B."/>
            <person name="Abouelleil A."/>
            <person name="Alvarado L."/>
            <person name="Arachchi H.M."/>
            <person name="Berlin A."/>
            <person name="Brown A."/>
            <person name="Chapman S.B."/>
            <person name="Chen Z."/>
            <person name="Dunbar C."/>
            <person name="Freedman E."/>
            <person name="Gearin G."/>
            <person name="Gellesch M."/>
            <person name="Goldberg J."/>
            <person name="Griggs A."/>
            <person name="Gujja S."/>
            <person name="Heiman D."/>
            <person name="Howarth C."/>
            <person name="Larson L."/>
            <person name="Lui A."/>
            <person name="MacDonald P.J.P."/>
            <person name="Mehta T."/>
            <person name="Montmayeur A."/>
            <person name="Murphy C."/>
            <person name="Neiman D."/>
            <person name="Pearson M."/>
            <person name="Priest M."/>
            <person name="Roberts A."/>
            <person name="Saif S."/>
            <person name="Shea T."/>
            <person name="Shenoy N."/>
            <person name="Sisk P."/>
            <person name="Stolte C."/>
            <person name="Sykes S."/>
            <person name="Yandava C."/>
            <person name="Wortman J."/>
            <person name="Nusbaum C."/>
            <person name="Birren B."/>
        </authorList>
    </citation>
    <scope>NUCLEOTIDE SEQUENCE</scope>
    <source>
        <strain evidence="1">R3-111a-1</strain>
    </source>
</reference>
<dbReference type="VEuPathDB" id="FungiDB:GGTG_11459"/>
<dbReference type="AlphaFoldDB" id="J3PD90"/>
<dbReference type="EnsemblFungi" id="EJT70435">
    <property type="protein sequence ID" value="EJT70435"/>
    <property type="gene ID" value="GGTG_11459"/>
</dbReference>
<evidence type="ECO:0000313" key="3">
    <source>
        <dbReference type="Proteomes" id="UP000006039"/>
    </source>
</evidence>
<sequence length="122" mass="13797">MKGRQKRIKRKGFRICKKLNVMPQGGQRRRPLGAGASSCLSEKKTERKDVDKNFFPAFFNAEPTKQPQRFGEAKRADCSHGKGVEKYHNDCSSEFSGCQIRFTSLQDGISPLAIRLIHVIVD</sequence>
<accession>J3PD90</accession>
<dbReference type="Proteomes" id="UP000006039">
    <property type="component" value="Unassembled WGS sequence"/>
</dbReference>
<evidence type="ECO:0000313" key="2">
    <source>
        <dbReference type="EnsemblFungi" id="EJT70435"/>
    </source>
</evidence>
<keyword evidence="3" id="KW-1185">Reference proteome</keyword>
<dbReference type="HOGENOM" id="CLU_2026893_0_0_1"/>
<name>J3PD90_GAET3</name>
<gene>
    <name evidence="2" type="primary">20351917</name>
    <name evidence="1" type="ORF">GGTG_11459</name>
</gene>
<dbReference type="GeneID" id="20351917"/>